<evidence type="ECO:0000256" key="2">
    <source>
        <dbReference type="SAM" id="SignalP"/>
    </source>
</evidence>
<dbReference type="Proteomes" id="UP000325273">
    <property type="component" value="Unassembled WGS sequence"/>
</dbReference>
<feature type="signal peptide" evidence="2">
    <location>
        <begin position="1"/>
        <end position="23"/>
    </location>
</feature>
<feature type="region of interest" description="Disordered" evidence="1">
    <location>
        <begin position="53"/>
        <end position="90"/>
    </location>
</feature>
<organism evidence="3 4">
    <name type="scientific">Paraburkholderia panacisoli</name>
    <dbReference type="NCBI Taxonomy" id="2603818"/>
    <lineage>
        <taxon>Bacteria</taxon>
        <taxon>Pseudomonadati</taxon>
        <taxon>Pseudomonadota</taxon>
        <taxon>Betaproteobacteria</taxon>
        <taxon>Burkholderiales</taxon>
        <taxon>Burkholderiaceae</taxon>
        <taxon>Paraburkholderia</taxon>
    </lineage>
</organism>
<evidence type="ECO:0000256" key="1">
    <source>
        <dbReference type="SAM" id="MobiDB-lite"/>
    </source>
</evidence>
<feature type="compositionally biased region" description="Low complexity" evidence="1">
    <location>
        <begin position="53"/>
        <end position="74"/>
    </location>
</feature>
<keyword evidence="4" id="KW-1185">Reference proteome</keyword>
<evidence type="ECO:0000313" key="3">
    <source>
        <dbReference type="EMBL" id="KAA0996152.1"/>
    </source>
</evidence>
<accession>A0A5B0FYM4</accession>
<keyword evidence="2" id="KW-0732">Signal</keyword>
<evidence type="ECO:0000313" key="4">
    <source>
        <dbReference type="Proteomes" id="UP000325273"/>
    </source>
</evidence>
<reference evidence="3 4" key="1">
    <citation type="submission" date="2019-08" db="EMBL/GenBank/DDBJ databases">
        <title>Paraburkholderia sp. DCY113.</title>
        <authorList>
            <person name="Kang J."/>
        </authorList>
    </citation>
    <scope>NUCLEOTIDE SEQUENCE [LARGE SCALE GENOMIC DNA]</scope>
    <source>
        <strain evidence="3 4">DCY113</strain>
    </source>
</reference>
<name>A0A5B0FYM4_9BURK</name>
<proteinExistence type="predicted"/>
<feature type="chain" id="PRO_5022957145" evidence="2">
    <location>
        <begin position="24"/>
        <end position="90"/>
    </location>
</feature>
<dbReference type="EMBL" id="VTUZ01000102">
    <property type="protein sequence ID" value="KAA0996152.1"/>
    <property type="molecule type" value="Genomic_DNA"/>
</dbReference>
<dbReference type="AlphaFoldDB" id="A0A5B0FYM4"/>
<comment type="caution">
    <text evidence="3">The sequence shown here is derived from an EMBL/GenBank/DDBJ whole genome shotgun (WGS) entry which is preliminary data.</text>
</comment>
<protein>
    <submittedName>
        <fullName evidence="3">Uncharacterized protein</fullName>
    </submittedName>
</protein>
<sequence length="90" mass="9429">MKIKFFNASLVTTLISVSFPAFASGYGPAPFYQPSVGAPASQRGQGEQTIIAERNSANNASLESSSDLTSASVSGDRQPASSSRDLHTVY</sequence>
<gene>
    <name evidence="3" type="ORF">FVF58_50335</name>
</gene>
<dbReference type="RefSeq" id="WP_149676888.1">
    <property type="nucleotide sequence ID" value="NZ_VTUZ01000102.1"/>
</dbReference>